<dbReference type="EC" id="5.1.3.2" evidence="5"/>
<evidence type="ECO:0000256" key="10">
    <source>
        <dbReference type="ARBA" id="ARBA00031367"/>
    </source>
</evidence>
<evidence type="ECO:0000256" key="6">
    <source>
        <dbReference type="ARBA" id="ARBA00018569"/>
    </source>
</evidence>
<keyword evidence="8 13" id="KW-0413">Isomerase</keyword>
<dbReference type="Gene3D" id="3.40.50.720">
    <property type="entry name" value="NAD(P)-binding Rossmann-like Domain"/>
    <property type="match status" value="1"/>
</dbReference>
<evidence type="ECO:0000313" key="14">
    <source>
        <dbReference type="Proteomes" id="UP000460435"/>
    </source>
</evidence>
<dbReference type="InterPro" id="IPR001509">
    <property type="entry name" value="Epimerase_deHydtase"/>
</dbReference>
<keyword evidence="7" id="KW-0520">NAD</keyword>
<evidence type="ECO:0000256" key="7">
    <source>
        <dbReference type="ARBA" id="ARBA00023027"/>
    </source>
</evidence>
<dbReference type="Pfam" id="PF01370">
    <property type="entry name" value="Epimerase"/>
    <property type="match status" value="1"/>
</dbReference>
<evidence type="ECO:0000259" key="12">
    <source>
        <dbReference type="Pfam" id="PF01370"/>
    </source>
</evidence>
<feature type="domain" description="NAD-dependent epimerase/dehydratase" evidence="12">
    <location>
        <begin position="3"/>
        <end position="250"/>
    </location>
</feature>
<proteinExistence type="inferred from homology"/>
<organism evidence="13 14">
    <name type="scientific">Phytoactinopolyspora mesophila</name>
    <dbReference type="NCBI Taxonomy" id="2650750"/>
    <lineage>
        <taxon>Bacteria</taxon>
        <taxon>Bacillati</taxon>
        <taxon>Actinomycetota</taxon>
        <taxon>Actinomycetes</taxon>
        <taxon>Jiangellales</taxon>
        <taxon>Jiangellaceae</taxon>
        <taxon>Phytoactinopolyspora</taxon>
    </lineage>
</organism>
<evidence type="ECO:0000256" key="8">
    <source>
        <dbReference type="ARBA" id="ARBA00023235"/>
    </source>
</evidence>
<evidence type="ECO:0000256" key="4">
    <source>
        <dbReference type="ARBA" id="ARBA00007637"/>
    </source>
</evidence>
<evidence type="ECO:0000313" key="13">
    <source>
        <dbReference type="EMBL" id="NDL58514.1"/>
    </source>
</evidence>
<dbReference type="UniPathway" id="UPA00214"/>
<comment type="similarity">
    <text evidence="4">Belongs to the NAD(P)-dependent epimerase/dehydratase family.</text>
</comment>
<comment type="caution">
    <text evidence="13">The sequence shown here is derived from an EMBL/GenBank/DDBJ whole genome shotgun (WGS) entry which is preliminary data.</text>
</comment>
<dbReference type="InterPro" id="IPR005886">
    <property type="entry name" value="UDP_G4E"/>
</dbReference>
<dbReference type="GO" id="GO:0033499">
    <property type="term" value="P:galactose catabolic process via UDP-galactose, Leloir pathway"/>
    <property type="evidence" value="ECO:0007669"/>
    <property type="project" value="TreeGrafter"/>
</dbReference>
<dbReference type="EMBL" id="WLZY01000005">
    <property type="protein sequence ID" value="NDL58514.1"/>
    <property type="molecule type" value="Genomic_DNA"/>
</dbReference>
<reference evidence="13 14" key="1">
    <citation type="submission" date="2019-11" db="EMBL/GenBank/DDBJ databases">
        <authorList>
            <person name="Li X.-J."/>
            <person name="Feng X.-M."/>
        </authorList>
    </citation>
    <scope>NUCLEOTIDE SEQUENCE [LARGE SCALE GENOMIC DNA]</scope>
    <source>
        <strain evidence="13 14">XMNu-373</strain>
    </source>
</reference>
<dbReference type="RefSeq" id="WP_162451215.1">
    <property type="nucleotide sequence ID" value="NZ_WLZY01000005.1"/>
</dbReference>
<evidence type="ECO:0000256" key="11">
    <source>
        <dbReference type="ARBA" id="ARBA00033067"/>
    </source>
</evidence>
<dbReference type="InterPro" id="IPR036291">
    <property type="entry name" value="NAD(P)-bd_dom_sf"/>
</dbReference>
<comment type="pathway">
    <text evidence="3">Carbohydrate metabolism; galactose metabolism.</text>
</comment>
<accession>A0A7K3M5C8</accession>
<evidence type="ECO:0000256" key="1">
    <source>
        <dbReference type="ARBA" id="ARBA00000083"/>
    </source>
</evidence>
<dbReference type="NCBIfam" id="TIGR01179">
    <property type="entry name" value="galE"/>
    <property type="match status" value="1"/>
</dbReference>
<sequence>MSWLVTGGAGYIGAHVVASMVTAEMDVVIVDDLSTGDSSRVATGVPVVNVSLLDQAAVRQIFTAYNITGVIHLAAKKRVDESLRQPSVYFRENVEALRILLDECARAGVRNFLFSSSAAVYGNPGSTVVDEDVMCLPTTPYGQTKLAGEWLVHGVGAACGMRTTALRYFNVAGAASPGLADTYLANLVPIVLDAVMRGRPARIFGDDYPTADGTCVRDYIHVADVADAHIAAAQALENGDLSSGRALNIGTGRGVSVREVVEVAMSITGSDVAPVVEPRRAGDSPAVVAAVERAHRELQWKAVRTLDDMIASAWEACLRVPDRVLTS</sequence>
<keyword evidence="9" id="KW-0119">Carbohydrate metabolism</keyword>
<dbReference type="AlphaFoldDB" id="A0A7K3M5C8"/>
<evidence type="ECO:0000256" key="2">
    <source>
        <dbReference type="ARBA" id="ARBA00001911"/>
    </source>
</evidence>
<dbReference type="PANTHER" id="PTHR43725:SF53">
    <property type="entry name" value="UDP-ARABINOSE 4-EPIMERASE 1"/>
    <property type="match status" value="1"/>
</dbReference>
<dbReference type="SUPFAM" id="SSF51735">
    <property type="entry name" value="NAD(P)-binding Rossmann-fold domains"/>
    <property type="match status" value="1"/>
</dbReference>
<comment type="cofactor">
    <cofactor evidence="2">
        <name>NAD(+)</name>
        <dbReference type="ChEBI" id="CHEBI:57540"/>
    </cofactor>
</comment>
<dbReference type="PANTHER" id="PTHR43725">
    <property type="entry name" value="UDP-GLUCOSE 4-EPIMERASE"/>
    <property type="match status" value="1"/>
</dbReference>
<keyword evidence="14" id="KW-1185">Reference proteome</keyword>
<evidence type="ECO:0000256" key="9">
    <source>
        <dbReference type="ARBA" id="ARBA00023277"/>
    </source>
</evidence>
<dbReference type="Gene3D" id="3.90.25.10">
    <property type="entry name" value="UDP-galactose 4-epimerase, domain 1"/>
    <property type="match status" value="1"/>
</dbReference>
<comment type="catalytic activity">
    <reaction evidence="1">
        <text>UDP-alpha-D-glucose = UDP-alpha-D-galactose</text>
        <dbReference type="Rhea" id="RHEA:22168"/>
        <dbReference type="ChEBI" id="CHEBI:58885"/>
        <dbReference type="ChEBI" id="CHEBI:66914"/>
        <dbReference type="EC" id="5.1.3.2"/>
    </reaction>
</comment>
<dbReference type="Proteomes" id="UP000460435">
    <property type="component" value="Unassembled WGS sequence"/>
</dbReference>
<protein>
    <recommendedName>
        <fullName evidence="6">UDP-glucose 4-epimerase</fullName>
        <ecNumber evidence="5">5.1.3.2</ecNumber>
    </recommendedName>
    <alternativeName>
        <fullName evidence="11">Galactowaldenase</fullName>
    </alternativeName>
    <alternativeName>
        <fullName evidence="10">UDP-galactose 4-epimerase</fullName>
    </alternativeName>
</protein>
<gene>
    <name evidence="13" type="primary">galE</name>
    <name evidence="13" type="ORF">F7O44_15705</name>
</gene>
<dbReference type="GO" id="GO:0003978">
    <property type="term" value="F:UDP-glucose 4-epimerase activity"/>
    <property type="evidence" value="ECO:0007669"/>
    <property type="project" value="UniProtKB-EC"/>
</dbReference>
<evidence type="ECO:0000256" key="5">
    <source>
        <dbReference type="ARBA" id="ARBA00013189"/>
    </source>
</evidence>
<name>A0A7K3M5C8_9ACTN</name>
<evidence type="ECO:0000256" key="3">
    <source>
        <dbReference type="ARBA" id="ARBA00004947"/>
    </source>
</evidence>